<feature type="compositionally biased region" description="Basic and acidic residues" evidence="8">
    <location>
        <begin position="641"/>
        <end position="654"/>
    </location>
</feature>
<dbReference type="GO" id="GO:0005829">
    <property type="term" value="C:cytosol"/>
    <property type="evidence" value="ECO:0007669"/>
    <property type="project" value="TreeGrafter"/>
</dbReference>
<dbReference type="InterPro" id="IPR038765">
    <property type="entry name" value="Papain-like_cys_pep_sf"/>
</dbReference>
<feature type="transmembrane region" description="Helical" evidence="9">
    <location>
        <begin position="16"/>
        <end position="36"/>
    </location>
</feature>
<evidence type="ECO:0000256" key="7">
    <source>
        <dbReference type="ARBA" id="ARBA00022807"/>
    </source>
</evidence>
<dbReference type="InterPro" id="IPR018200">
    <property type="entry name" value="USP_CS"/>
</dbReference>
<dbReference type="Gene3D" id="3.90.70.10">
    <property type="entry name" value="Cysteine proteinases"/>
    <property type="match status" value="1"/>
</dbReference>
<comment type="similarity">
    <text evidence="2">Belongs to the peptidase C19 family.</text>
</comment>
<feature type="compositionally biased region" description="Low complexity" evidence="8">
    <location>
        <begin position="687"/>
        <end position="708"/>
    </location>
</feature>
<evidence type="ECO:0000313" key="12">
    <source>
        <dbReference type="Proteomes" id="UP000053477"/>
    </source>
</evidence>
<dbReference type="EMBL" id="KQ085942">
    <property type="protein sequence ID" value="KLO14535.1"/>
    <property type="molecule type" value="Genomic_DNA"/>
</dbReference>
<feature type="compositionally biased region" description="Low complexity" evidence="8">
    <location>
        <begin position="844"/>
        <end position="873"/>
    </location>
</feature>
<dbReference type="InParanoid" id="A0A0H2RRE0"/>
<evidence type="ECO:0000256" key="2">
    <source>
        <dbReference type="ARBA" id="ARBA00009085"/>
    </source>
</evidence>
<dbReference type="GO" id="GO:0005634">
    <property type="term" value="C:nucleus"/>
    <property type="evidence" value="ECO:0007669"/>
    <property type="project" value="TreeGrafter"/>
</dbReference>
<dbReference type="InterPro" id="IPR028889">
    <property type="entry name" value="USP"/>
</dbReference>
<dbReference type="EC" id="3.4.19.12" evidence="3"/>
<dbReference type="InterPro" id="IPR050164">
    <property type="entry name" value="Peptidase_C19"/>
</dbReference>
<sequence>MHETLSWLARQLQTSYFFQQVAPLVVVFVVPALALLSRAHWQSVRWLLGMVLESLGISFPWIWGSHDVSSSTVSTPEKRKSKKKKDRSSNGSDTHSESDVELSNALDVYYPGLVNISGIYCFLNSVLQALASVSYLHPHLDAIYAKAVKLDVPTPIVDALRETLTSLNTPKRSRFALRPVTMINALSQPSIGKRTKLFSSREHQDAHELFQLISESVKSEAVAVDQEGQRDRGLGGLTTEETESAEVGTSVFDGLTANRRSCVECGYTEAVMHFSFDNWMLSLPRMTATCTLEDCLADYIRLELLTDCICRKCSMLATHRRLQQEAEKVTEAVGADPDASQSKKRRARDARRLESKVKAAIEEGRIEEDIKGVKMEKVFSKASTKQAMIARPPRVLVLHLNRSVHFGAYAGRNGCKVLFPEVLDLTPYTTSGQLSTSPSVPLSAPPAALPRRPTTPTQASFETPRVLYRLSAVVCHYGQHSFGHYVCFRRKPTSTRDNSLLSLSASFSPSSSFSKYPFRISPPRQVCPTGCECSDCDKFGHVRDLSPETSPYHGWLRISDDAVEECGIQRVLAEGVGAVLLFYERVLQPESPPPVIAPRPMQQESLAMPKPMPIPIQARLSSSALRHRAGNGVYISSSPRSSEETVKPDHEHHALPSNSIMDSGFANGGARWNGSAMSISTFSTASGLSSSWGSGSGTASSLGSAWSGTEEEDGIVRPKPRVVRRSSFVGSRSGSVVGSIASSSRTPEPVPEVEYASSESSESTIVPDDQWSAVGDDAEEDGEVKRAITNGISPAASPPPRPSSSSSSASSSSAPNGVHPSPGKPSPSAKTPSKNKQKGKARDVSPSPSVSSSLSSSSSSSSRSSNHNLSPSSQARLKSPKQIRAHLSDLSGLQEPVGVA</sequence>
<keyword evidence="9" id="KW-1133">Transmembrane helix</keyword>
<evidence type="ECO:0000256" key="4">
    <source>
        <dbReference type="ARBA" id="ARBA00022670"/>
    </source>
</evidence>
<dbReference type="InterPro" id="IPR001394">
    <property type="entry name" value="Peptidase_C19_UCH"/>
</dbReference>
<protein>
    <recommendedName>
        <fullName evidence="3">ubiquitinyl hydrolase 1</fullName>
        <ecNumber evidence="3">3.4.19.12</ecNumber>
    </recommendedName>
</protein>
<keyword evidence="5" id="KW-0833">Ubl conjugation pathway</keyword>
<feature type="region of interest" description="Disordered" evidence="8">
    <location>
        <begin position="687"/>
        <end position="900"/>
    </location>
</feature>
<organism evidence="11 12">
    <name type="scientific">Schizopora paradoxa</name>
    <dbReference type="NCBI Taxonomy" id="27342"/>
    <lineage>
        <taxon>Eukaryota</taxon>
        <taxon>Fungi</taxon>
        <taxon>Dikarya</taxon>
        <taxon>Basidiomycota</taxon>
        <taxon>Agaricomycotina</taxon>
        <taxon>Agaricomycetes</taxon>
        <taxon>Hymenochaetales</taxon>
        <taxon>Schizoporaceae</taxon>
        <taxon>Schizopora</taxon>
    </lineage>
</organism>
<dbReference type="CDD" id="cd02662">
    <property type="entry name" value="Peptidase_C19F"/>
    <property type="match status" value="1"/>
</dbReference>
<evidence type="ECO:0000256" key="1">
    <source>
        <dbReference type="ARBA" id="ARBA00000707"/>
    </source>
</evidence>
<dbReference type="OrthoDB" id="2020758at2759"/>
<dbReference type="Pfam" id="PF00443">
    <property type="entry name" value="UCH"/>
    <property type="match status" value="1"/>
</dbReference>
<dbReference type="Proteomes" id="UP000053477">
    <property type="component" value="Unassembled WGS sequence"/>
</dbReference>
<feature type="region of interest" description="Disordered" evidence="8">
    <location>
        <begin position="430"/>
        <end position="458"/>
    </location>
</feature>
<evidence type="ECO:0000313" key="11">
    <source>
        <dbReference type="EMBL" id="KLO14535.1"/>
    </source>
</evidence>
<feature type="region of interest" description="Disordered" evidence="8">
    <location>
        <begin position="632"/>
        <end position="662"/>
    </location>
</feature>
<accession>A0A0H2RRE0</accession>
<dbReference type="PROSITE" id="PS00973">
    <property type="entry name" value="USP_2"/>
    <property type="match status" value="1"/>
</dbReference>
<evidence type="ECO:0000256" key="9">
    <source>
        <dbReference type="SAM" id="Phobius"/>
    </source>
</evidence>
<reference evidence="11 12" key="1">
    <citation type="submission" date="2015-04" db="EMBL/GenBank/DDBJ databases">
        <title>Complete genome sequence of Schizopora paradoxa KUC8140, a cosmopolitan wood degrader in East Asia.</title>
        <authorList>
            <consortium name="DOE Joint Genome Institute"/>
            <person name="Min B."/>
            <person name="Park H."/>
            <person name="Jang Y."/>
            <person name="Kim J.-J."/>
            <person name="Kim K.H."/>
            <person name="Pangilinan J."/>
            <person name="Lipzen A."/>
            <person name="Riley R."/>
            <person name="Grigoriev I.V."/>
            <person name="Spatafora J.W."/>
            <person name="Choi I.-G."/>
        </authorList>
    </citation>
    <scope>NUCLEOTIDE SEQUENCE [LARGE SCALE GENOMIC DNA]</scope>
    <source>
        <strain evidence="11 12">KUC8140</strain>
    </source>
</reference>
<dbReference type="SUPFAM" id="SSF54001">
    <property type="entry name" value="Cysteine proteinases"/>
    <property type="match status" value="1"/>
</dbReference>
<evidence type="ECO:0000259" key="10">
    <source>
        <dbReference type="PROSITE" id="PS50235"/>
    </source>
</evidence>
<feature type="transmembrane region" description="Helical" evidence="9">
    <location>
        <begin position="43"/>
        <end position="63"/>
    </location>
</feature>
<dbReference type="AlphaFoldDB" id="A0A0H2RRE0"/>
<dbReference type="STRING" id="27342.A0A0H2RRE0"/>
<feature type="domain" description="USP" evidence="10">
    <location>
        <begin position="111"/>
        <end position="586"/>
    </location>
</feature>
<keyword evidence="4" id="KW-0645">Protease</keyword>
<evidence type="ECO:0000256" key="8">
    <source>
        <dbReference type="SAM" id="MobiDB-lite"/>
    </source>
</evidence>
<gene>
    <name evidence="11" type="ORF">SCHPADRAFT_903207</name>
</gene>
<proteinExistence type="inferred from homology"/>
<evidence type="ECO:0000256" key="6">
    <source>
        <dbReference type="ARBA" id="ARBA00022801"/>
    </source>
</evidence>
<keyword evidence="12" id="KW-1185">Reference proteome</keyword>
<keyword evidence="9" id="KW-0812">Transmembrane</keyword>
<evidence type="ECO:0000256" key="5">
    <source>
        <dbReference type="ARBA" id="ARBA00022786"/>
    </source>
</evidence>
<dbReference type="PROSITE" id="PS50235">
    <property type="entry name" value="USP_3"/>
    <property type="match status" value="1"/>
</dbReference>
<feature type="region of interest" description="Disordered" evidence="8">
    <location>
        <begin position="68"/>
        <end position="97"/>
    </location>
</feature>
<comment type="catalytic activity">
    <reaction evidence="1">
        <text>Thiol-dependent hydrolysis of ester, thioester, amide, peptide and isopeptide bonds formed by the C-terminal Gly of ubiquitin (a 76-residue protein attached to proteins as an intracellular targeting signal).</text>
        <dbReference type="EC" id="3.4.19.12"/>
    </reaction>
</comment>
<dbReference type="GO" id="GO:0016579">
    <property type="term" value="P:protein deubiquitination"/>
    <property type="evidence" value="ECO:0007669"/>
    <property type="project" value="InterPro"/>
</dbReference>
<name>A0A0H2RRE0_9AGAM</name>
<keyword evidence="9" id="KW-0472">Membrane</keyword>
<evidence type="ECO:0000256" key="3">
    <source>
        <dbReference type="ARBA" id="ARBA00012759"/>
    </source>
</evidence>
<keyword evidence="7" id="KW-0788">Thiol protease</keyword>
<dbReference type="PANTHER" id="PTHR24006:SF888">
    <property type="entry name" value="UBIQUITIN CARBOXYL-TERMINAL HYDROLASE 30"/>
    <property type="match status" value="1"/>
</dbReference>
<feature type="compositionally biased region" description="Low complexity" evidence="8">
    <location>
        <begin position="725"/>
        <end position="763"/>
    </location>
</feature>
<dbReference type="GO" id="GO:0006508">
    <property type="term" value="P:proteolysis"/>
    <property type="evidence" value="ECO:0007669"/>
    <property type="project" value="UniProtKB-KW"/>
</dbReference>
<dbReference type="GO" id="GO:0004843">
    <property type="term" value="F:cysteine-type deubiquitinase activity"/>
    <property type="evidence" value="ECO:0007669"/>
    <property type="project" value="UniProtKB-EC"/>
</dbReference>
<feature type="region of interest" description="Disordered" evidence="8">
    <location>
        <begin position="328"/>
        <end position="352"/>
    </location>
</feature>
<feature type="compositionally biased region" description="Low complexity" evidence="8">
    <location>
        <begin position="803"/>
        <end position="815"/>
    </location>
</feature>
<dbReference type="PANTHER" id="PTHR24006">
    <property type="entry name" value="UBIQUITIN CARBOXYL-TERMINAL HYDROLASE"/>
    <property type="match status" value="1"/>
</dbReference>
<keyword evidence="6" id="KW-0378">Hydrolase</keyword>